<proteinExistence type="predicted"/>
<organism evidence="3 4">
    <name type="scientific">Laodelphax striatellus</name>
    <name type="common">Small brown planthopper</name>
    <name type="synonym">Delphax striatella</name>
    <dbReference type="NCBI Taxonomy" id="195883"/>
    <lineage>
        <taxon>Eukaryota</taxon>
        <taxon>Metazoa</taxon>
        <taxon>Ecdysozoa</taxon>
        <taxon>Arthropoda</taxon>
        <taxon>Hexapoda</taxon>
        <taxon>Insecta</taxon>
        <taxon>Pterygota</taxon>
        <taxon>Neoptera</taxon>
        <taxon>Paraneoptera</taxon>
        <taxon>Hemiptera</taxon>
        <taxon>Auchenorrhyncha</taxon>
        <taxon>Fulgoroidea</taxon>
        <taxon>Delphacidae</taxon>
        <taxon>Criomorphinae</taxon>
        <taxon>Laodelphax</taxon>
    </lineage>
</organism>
<dbReference type="InParanoid" id="A0A482X4I9"/>
<gene>
    <name evidence="3" type="ORF">LSTR_LSTR006929</name>
</gene>
<evidence type="ECO:0000313" key="3">
    <source>
        <dbReference type="EMBL" id="RZF40320.1"/>
    </source>
</evidence>
<evidence type="ECO:0000256" key="2">
    <source>
        <dbReference type="SAM" id="SignalP"/>
    </source>
</evidence>
<feature type="signal peptide" evidence="2">
    <location>
        <begin position="1"/>
        <end position="23"/>
    </location>
</feature>
<keyword evidence="2" id="KW-0732">Signal</keyword>
<evidence type="ECO:0000313" key="4">
    <source>
        <dbReference type="Proteomes" id="UP000291343"/>
    </source>
</evidence>
<name>A0A482X4I9_LAOST</name>
<dbReference type="Proteomes" id="UP000291343">
    <property type="component" value="Unassembled WGS sequence"/>
</dbReference>
<reference evidence="3 4" key="1">
    <citation type="journal article" date="2017" name="Gigascience">
        <title>Genome sequence of the small brown planthopper, Laodelphax striatellus.</title>
        <authorList>
            <person name="Zhu J."/>
            <person name="Jiang F."/>
            <person name="Wang X."/>
            <person name="Yang P."/>
            <person name="Bao Y."/>
            <person name="Zhao W."/>
            <person name="Wang W."/>
            <person name="Lu H."/>
            <person name="Wang Q."/>
            <person name="Cui N."/>
            <person name="Li J."/>
            <person name="Chen X."/>
            <person name="Luo L."/>
            <person name="Yu J."/>
            <person name="Kang L."/>
            <person name="Cui F."/>
        </authorList>
    </citation>
    <scope>NUCLEOTIDE SEQUENCE [LARGE SCALE GENOMIC DNA]</scope>
    <source>
        <strain evidence="3">Lst14</strain>
    </source>
</reference>
<feature type="compositionally biased region" description="Polar residues" evidence="1">
    <location>
        <begin position="56"/>
        <end position="66"/>
    </location>
</feature>
<feature type="region of interest" description="Disordered" evidence="1">
    <location>
        <begin position="37"/>
        <end position="70"/>
    </location>
</feature>
<feature type="chain" id="PRO_5019793128" evidence="2">
    <location>
        <begin position="24"/>
        <end position="103"/>
    </location>
</feature>
<dbReference type="EMBL" id="QKKF02018530">
    <property type="protein sequence ID" value="RZF40320.1"/>
    <property type="molecule type" value="Genomic_DNA"/>
</dbReference>
<dbReference type="AlphaFoldDB" id="A0A482X4I9"/>
<comment type="caution">
    <text evidence="3">The sequence shown here is derived from an EMBL/GenBank/DDBJ whole genome shotgun (WGS) entry which is preliminary data.</text>
</comment>
<keyword evidence="4" id="KW-1185">Reference proteome</keyword>
<accession>A0A482X4I9</accession>
<sequence length="103" mass="11244">MLQMKLLAVTTTILSLTSHECHAQLFPWSNLKHYFDQKTKDGPGNGGVLTLPGDQSAESDSHAPSSTQLLDFQDSFDDSSTASTISKHNHKNLHTPFSLESAC</sequence>
<protein>
    <submittedName>
        <fullName evidence="3">Uncharacterized protein</fullName>
    </submittedName>
</protein>
<evidence type="ECO:0000256" key="1">
    <source>
        <dbReference type="SAM" id="MobiDB-lite"/>
    </source>
</evidence>